<accession>A0A6V7UF99</accession>
<reference evidence="2 3" key="1">
    <citation type="submission" date="2020-08" db="EMBL/GenBank/DDBJ databases">
        <authorList>
            <person name="Koutsovoulos G."/>
            <person name="Danchin GJ E."/>
        </authorList>
    </citation>
    <scope>NUCLEOTIDE SEQUENCE [LARGE SCALE GENOMIC DNA]</scope>
</reference>
<dbReference type="AlphaFoldDB" id="A0A6V7UF99"/>
<feature type="region of interest" description="Disordered" evidence="1">
    <location>
        <begin position="1"/>
        <end position="42"/>
    </location>
</feature>
<evidence type="ECO:0000313" key="2">
    <source>
        <dbReference type="EMBL" id="CAD2155070.1"/>
    </source>
</evidence>
<organism evidence="2 3">
    <name type="scientific">Meloidogyne enterolobii</name>
    <name type="common">Root-knot nematode worm</name>
    <name type="synonym">Meloidogyne mayaguensis</name>
    <dbReference type="NCBI Taxonomy" id="390850"/>
    <lineage>
        <taxon>Eukaryota</taxon>
        <taxon>Metazoa</taxon>
        <taxon>Ecdysozoa</taxon>
        <taxon>Nematoda</taxon>
        <taxon>Chromadorea</taxon>
        <taxon>Rhabditida</taxon>
        <taxon>Tylenchina</taxon>
        <taxon>Tylenchomorpha</taxon>
        <taxon>Tylenchoidea</taxon>
        <taxon>Meloidogynidae</taxon>
        <taxon>Meloidogyninae</taxon>
        <taxon>Meloidogyne</taxon>
    </lineage>
</organism>
<name>A0A6V7UF99_MELEN</name>
<proteinExistence type="predicted"/>
<comment type="caution">
    <text evidence="2">The sequence shown here is derived from an EMBL/GenBank/DDBJ whole genome shotgun (WGS) entry which is preliminary data.</text>
</comment>
<sequence length="80" mass="9156">MSPNIYIGQTNTDGQKTDGLGQTNTDGHRQTQNTRQARTDTNRKHSCLSVRVCVFVCPHLNMPQVKRVELNEEEKTDHYL</sequence>
<dbReference type="Proteomes" id="UP000580250">
    <property type="component" value="Unassembled WGS sequence"/>
</dbReference>
<protein>
    <submittedName>
        <fullName evidence="2">Uncharacterized protein</fullName>
    </submittedName>
</protein>
<feature type="compositionally biased region" description="Polar residues" evidence="1">
    <location>
        <begin position="1"/>
        <end position="36"/>
    </location>
</feature>
<evidence type="ECO:0000256" key="1">
    <source>
        <dbReference type="SAM" id="MobiDB-lite"/>
    </source>
</evidence>
<evidence type="ECO:0000313" key="3">
    <source>
        <dbReference type="Proteomes" id="UP000580250"/>
    </source>
</evidence>
<gene>
    <name evidence="2" type="ORF">MENT_LOCUS11736</name>
</gene>
<dbReference type="EMBL" id="CAJEWN010000058">
    <property type="protein sequence ID" value="CAD2155070.1"/>
    <property type="molecule type" value="Genomic_DNA"/>
</dbReference>